<dbReference type="PANTHER" id="PTHR43224:SF1">
    <property type="entry name" value="AMIDINOTRANSFERASE"/>
    <property type="match status" value="1"/>
</dbReference>
<dbReference type="PANTHER" id="PTHR43224">
    <property type="entry name" value="AMIDINOTRANSFERASE"/>
    <property type="match status" value="1"/>
</dbReference>
<dbReference type="Proteomes" id="UP000647133">
    <property type="component" value="Unassembled WGS sequence"/>
</dbReference>
<name>A0ABR9AH14_9BACT</name>
<dbReference type="RefSeq" id="WP_192009023.1">
    <property type="nucleotide sequence ID" value="NZ_JACYTQ010000002.1"/>
</dbReference>
<dbReference type="InterPro" id="IPR014541">
    <property type="entry name" value="Amdntrnsf_FN0238"/>
</dbReference>
<gene>
    <name evidence="1" type="ORF">IFO69_05155</name>
</gene>
<keyword evidence="2" id="KW-1185">Reference proteome</keyword>
<organism evidence="1 2">
    <name type="scientific">Echinicola arenosa</name>
    <dbReference type="NCBI Taxonomy" id="2774144"/>
    <lineage>
        <taxon>Bacteria</taxon>
        <taxon>Pseudomonadati</taxon>
        <taxon>Bacteroidota</taxon>
        <taxon>Cytophagia</taxon>
        <taxon>Cytophagales</taxon>
        <taxon>Cyclobacteriaceae</taxon>
        <taxon>Echinicola</taxon>
    </lineage>
</organism>
<dbReference type="Gene3D" id="3.75.10.10">
    <property type="entry name" value="L-arginine/glycine Amidinotransferase, Chain A"/>
    <property type="match status" value="1"/>
</dbReference>
<dbReference type="EMBL" id="JACYTQ010000002">
    <property type="protein sequence ID" value="MBD8488129.1"/>
    <property type="molecule type" value="Genomic_DNA"/>
</dbReference>
<evidence type="ECO:0000313" key="1">
    <source>
        <dbReference type="EMBL" id="MBD8488129.1"/>
    </source>
</evidence>
<protein>
    <submittedName>
        <fullName evidence="1">Amidinotransferase</fullName>
    </submittedName>
</protein>
<sequence>MALQTTSTVLMVRPAAFGFNPETAEDNLYQQSDRRDEKELQDLALKEFDGVVEQLKSKGIHIIVMEDSERPTKPDAIFPNNWFSTHQDGRLLLYPMLSENRRKERRKDLVDVLSKEGYKVEEIVDLTFFEDDGQFLESTGSLVLDRQYQLAYACISERTHLVPLHYFEQLMGYEIIEFSAVQVLQKEKIPIYHTNVMMHIGTQLAVVCLDSVERKAEKMKIKESLEKNGKKIVPITIPQKFAFAGNMLELHNDKGKKFTVMSRTAYKSLKAGQKQIIEKYTEVIIPEIPTIEKVGGGSVRCMLAEIFLPKKLIK</sequence>
<dbReference type="Pfam" id="PF19420">
    <property type="entry name" value="DDAH_eukar"/>
    <property type="match status" value="1"/>
</dbReference>
<proteinExistence type="predicted"/>
<dbReference type="PIRSF" id="PIRSF028188">
    <property type="entry name" value="Amdntrnsf_FN0238"/>
    <property type="match status" value="1"/>
</dbReference>
<dbReference type="NCBIfam" id="NF046062">
    <property type="entry name" value="citrull_CtlX"/>
    <property type="match status" value="1"/>
</dbReference>
<accession>A0ABR9AH14</accession>
<evidence type="ECO:0000313" key="2">
    <source>
        <dbReference type="Proteomes" id="UP000647133"/>
    </source>
</evidence>
<comment type="caution">
    <text evidence="1">The sequence shown here is derived from an EMBL/GenBank/DDBJ whole genome shotgun (WGS) entry which is preliminary data.</text>
</comment>
<dbReference type="SUPFAM" id="SSF55909">
    <property type="entry name" value="Pentein"/>
    <property type="match status" value="1"/>
</dbReference>
<reference evidence="1 2" key="1">
    <citation type="submission" date="2020-09" db="EMBL/GenBank/DDBJ databases">
        <title>Echinicola sp. CAU 1574 isolated from sand of Sido Beach.</title>
        <authorList>
            <person name="Kim W."/>
        </authorList>
    </citation>
    <scope>NUCLEOTIDE SEQUENCE [LARGE SCALE GENOMIC DNA]</scope>
    <source>
        <strain evidence="1 2">CAU 1574</strain>
    </source>
</reference>